<gene>
    <name evidence="2" type="primary">ABSGL_00304.1 scaffold 466</name>
</gene>
<protein>
    <recommendedName>
        <fullName evidence="1">MULE transposase domain-containing protein</fullName>
    </recommendedName>
</protein>
<dbReference type="OrthoDB" id="2320913at2759"/>
<sequence>MESKCDLGGSNISESAGKRLAKSRRINCPFKWKTSLKTVFQNGLRLEQFTLVMENSGHCHSPADTLSGHSRACVLDDEQHKIVIEMTETGSGAVEIVSYLQNKYPTQSFRPKTIYNARQKIRRNYLDGRSPLHALMDQFSLPDSGFVYAYDSSDDGTIKNPYFAPKTSLKMVKRFHYVLLMDCTYKTNKFGMSFLDVVGIDCFNKTFFVCGVFMKSETQEMYEFALCRIHAL</sequence>
<dbReference type="AlphaFoldDB" id="A0A163LP25"/>
<dbReference type="Pfam" id="PF10551">
    <property type="entry name" value="MULE"/>
    <property type="match status" value="1"/>
</dbReference>
<evidence type="ECO:0000313" key="2">
    <source>
        <dbReference type="EMBL" id="SAL95008.1"/>
    </source>
</evidence>
<evidence type="ECO:0000259" key="1">
    <source>
        <dbReference type="Pfam" id="PF10551"/>
    </source>
</evidence>
<dbReference type="STRING" id="4829.A0A163LP25"/>
<feature type="domain" description="MULE transposase" evidence="1">
    <location>
        <begin position="178"/>
        <end position="229"/>
    </location>
</feature>
<dbReference type="PANTHER" id="PTHR31569">
    <property type="entry name" value="SWIM-TYPE DOMAIN-CONTAINING PROTEIN"/>
    <property type="match status" value="1"/>
</dbReference>
<reference evidence="2" key="1">
    <citation type="submission" date="2016-04" db="EMBL/GenBank/DDBJ databases">
        <authorList>
            <person name="Evans L.H."/>
            <person name="Alamgir A."/>
            <person name="Owens N."/>
            <person name="Weber N.D."/>
            <person name="Virtaneva K."/>
            <person name="Barbian K."/>
            <person name="Babar A."/>
            <person name="Rosenke K."/>
        </authorList>
    </citation>
    <scope>NUCLEOTIDE SEQUENCE [LARGE SCALE GENOMIC DNA]</scope>
    <source>
        <strain evidence="2">CBS 101.48</strain>
    </source>
</reference>
<dbReference type="InterPro" id="IPR052579">
    <property type="entry name" value="Zinc_finger_SWIM"/>
</dbReference>
<dbReference type="Proteomes" id="UP000078561">
    <property type="component" value="Unassembled WGS sequence"/>
</dbReference>
<accession>A0A163LP25</accession>
<dbReference type="InterPro" id="IPR018289">
    <property type="entry name" value="MULE_transposase_dom"/>
</dbReference>
<name>A0A163LP25_ABSGL</name>
<evidence type="ECO:0000313" key="3">
    <source>
        <dbReference type="Proteomes" id="UP000078561"/>
    </source>
</evidence>
<keyword evidence="3" id="KW-1185">Reference proteome</keyword>
<dbReference type="PANTHER" id="PTHR31569:SF4">
    <property type="entry name" value="SWIM-TYPE DOMAIN-CONTAINING PROTEIN"/>
    <property type="match status" value="1"/>
</dbReference>
<dbReference type="EMBL" id="LT550117">
    <property type="protein sequence ID" value="SAL95008.1"/>
    <property type="molecule type" value="Genomic_DNA"/>
</dbReference>
<dbReference type="InParanoid" id="A0A163LP25"/>
<organism evidence="2">
    <name type="scientific">Absidia glauca</name>
    <name type="common">Pin mould</name>
    <dbReference type="NCBI Taxonomy" id="4829"/>
    <lineage>
        <taxon>Eukaryota</taxon>
        <taxon>Fungi</taxon>
        <taxon>Fungi incertae sedis</taxon>
        <taxon>Mucoromycota</taxon>
        <taxon>Mucoromycotina</taxon>
        <taxon>Mucoromycetes</taxon>
        <taxon>Mucorales</taxon>
        <taxon>Cunninghamellaceae</taxon>
        <taxon>Absidia</taxon>
    </lineage>
</organism>
<proteinExistence type="predicted"/>